<name>A0A1A9QDU6_9MOLU</name>
<feature type="transmembrane region" description="Helical" evidence="1">
    <location>
        <begin position="18"/>
        <end position="37"/>
    </location>
</feature>
<dbReference type="EMBL" id="LWUJ01000013">
    <property type="protein sequence ID" value="OAL09869.1"/>
    <property type="molecule type" value="Genomic_DNA"/>
</dbReference>
<dbReference type="RefSeq" id="WP_187150597.1">
    <property type="nucleotide sequence ID" value="NZ_LWUJ01000013.1"/>
</dbReference>
<dbReference type="STRING" id="432608.A6V39_04825"/>
<reference evidence="3" key="1">
    <citation type="submission" date="2016-04" db="EMBL/GenBank/DDBJ databases">
        <authorList>
            <person name="Quiroz-Castaneda R.E."/>
            <person name="Martinez-Ocampo F."/>
        </authorList>
    </citation>
    <scope>NUCLEOTIDE SEQUENCE [LARGE SCALE GENOMIC DNA]</scope>
    <source>
        <strain evidence="3">INIFAP01</strain>
    </source>
</reference>
<keyword evidence="1" id="KW-0812">Transmembrane</keyword>
<gene>
    <name evidence="2" type="ORF">A6V39_04825</name>
</gene>
<keyword evidence="1" id="KW-1133">Transmembrane helix</keyword>
<feature type="transmembrane region" description="Helical" evidence="1">
    <location>
        <begin position="128"/>
        <end position="151"/>
    </location>
</feature>
<sequence length="161" mass="18215">MFAAIIGDSISSGSGKKFTRFISCLMCFACSTLSLWIHHKLTTRAVNVDYLNTETKGWLAKYTKPSKSKKKKRKVKSSVKITLFLSHFFSNFVNLIPVTAVAICMLIGSSASSWCNGSNGSYIDKYFFSIATVLRYAAWYPTMIIAHLFLFPRRQRLKMVI</sequence>
<keyword evidence="1" id="KW-0472">Membrane</keyword>
<protein>
    <submittedName>
        <fullName evidence="2">Uncharacterized protein</fullName>
    </submittedName>
</protein>
<comment type="caution">
    <text evidence="2">The sequence shown here is derived from an EMBL/GenBank/DDBJ whole genome shotgun (WGS) entry which is preliminary data.</text>
</comment>
<feature type="transmembrane region" description="Helical" evidence="1">
    <location>
        <begin position="81"/>
        <end position="108"/>
    </location>
</feature>
<accession>A0A1A9QDU6</accession>
<evidence type="ECO:0000313" key="3">
    <source>
        <dbReference type="Proteomes" id="UP000077623"/>
    </source>
</evidence>
<evidence type="ECO:0000256" key="1">
    <source>
        <dbReference type="SAM" id="Phobius"/>
    </source>
</evidence>
<organism evidence="2 3">
    <name type="scientific">Candidatus Mycoplasma haematobovis</name>
    <dbReference type="NCBI Taxonomy" id="432608"/>
    <lineage>
        <taxon>Bacteria</taxon>
        <taxon>Bacillati</taxon>
        <taxon>Mycoplasmatota</taxon>
        <taxon>Mollicutes</taxon>
        <taxon>Mycoplasmataceae</taxon>
        <taxon>Mycoplasma</taxon>
    </lineage>
</organism>
<dbReference type="AlphaFoldDB" id="A0A1A9QDU6"/>
<proteinExistence type="predicted"/>
<dbReference type="Proteomes" id="UP000077623">
    <property type="component" value="Unassembled WGS sequence"/>
</dbReference>
<evidence type="ECO:0000313" key="2">
    <source>
        <dbReference type="EMBL" id="OAL09869.1"/>
    </source>
</evidence>
<keyword evidence="3" id="KW-1185">Reference proteome</keyword>